<dbReference type="GO" id="GO:0070403">
    <property type="term" value="F:NAD+ binding"/>
    <property type="evidence" value="ECO:0007669"/>
    <property type="project" value="TreeGrafter"/>
</dbReference>
<dbReference type="EMBL" id="DS999641">
    <property type="protein sequence ID" value="EFE64810.2"/>
    <property type="molecule type" value="Genomic_DNA"/>
</dbReference>
<name>D5ZST9_STRV1</name>
<dbReference type="AlphaFoldDB" id="D5ZST9"/>
<keyword evidence="1" id="KW-0560">Oxidoreductase</keyword>
<organism evidence="3 4">
    <name type="scientific">Streptomyces viridosporus (strain ATCC 14672 / DSM 40746 / JCM 4963 / KCTC 9882 / NRRL B-12104 / FH 1290)</name>
    <name type="common">Streptomyces ghanaensis</name>
    <dbReference type="NCBI Taxonomy" id="566461"/>
    <lineage>
        <taxon>Bacteria</taxon>
        <taxon>Bacillati</taxon>
        <taxon>Actinomycetota</taxon>
        <taxon>Actinomycetes</taxon>
        <taxon>Kitasatosporales</taxon>
        <taxon>Streptomycetaceae</taxon>
        <taxon>Streptomyces</taxon>
    </lineage>
</organism>
<accession>D5ZST9</accession>
<dbReference type="Gene3D" id="3.40.50.720">
    <property type="entry name" value="NAD(P)-binding Rossmann-like Domain"/>
    <property type="match status" value="1"/>
</dbReference>
<evidence type="ECO:0000313" key="4">
    <source>
        <dbReference type="Proteomes" id="UP000003824"/>
    </source>
</evidence>
<dbReference type="SUPFAM" id="SSF48179">
    <property type="entry name" value="6-phosphogluconate dehydrogenase C-terminal domain-like"/>
    <property type="match status" value="1"/>
</dbReference>
<reference evidence="4" key="1">
    <citation type="submission" date="2008-12" db="EMBL/GenBank/DDBJ databases">
        <title>Annotation of Streptomyces ghanaensis ATCC 14672.</title>
        <authorList>
            <consortium name="The Broad Institute Genome Sequencing Platform"/>
            <consortium name="Broad Institute Microbial Sequencing Center"/>
            <person name="Fischbach M."/>
            <person name="Ward D."/>
            <person name="Young S."/>
            <person name="Kodira C.D."/>
            <person name="Zeng Q."/>
            <person name="Koehrsen M."/>
            <person name="Godfrey P."/>
            <person name="Alvarado L."/>
            <person name="Berlin A.M."/>
            <person name="Borenstein D."/>
            <person name="Chen Z."/>
            <person name="Engels R."/>
            <person name="Freedman E."/>
            <person name="Gellesch M."/>
            <person name="Goldberg J."/>
            <person name="Griggs A."/>
            <person name="Gujja S."/>
            <person name="Heiman D.I."/>
            <person name="Hepburn T.A."/>
            <person name="Howarth C."/>
            <person name="Jen D."/>
            <person name="Larson L."/>
            <person name="Lewis B."/>
            <person name="Mehta T."/>
            <person name="Park D."/>
            <person name="Pearson M."/>
            <person name="Roberts A."/>
            <person name="Saif S."/>
            <person name="Shea T.D."/>
            <person name="Shenoy N."/>
            <person name="Sisk P."/>
            <person name="Stolte C."/>
            <person name="Sykes S.N."/>
            <person name="Walk T."/>
            <person name="White J."/>
            <person name="Yandava C."/>
            <person name="Straight P."/>
            <person name="Clardy J."/>
            <person name="Hung D."/>
            <person name="Kolter R."/>
            <person name="Mekalanos J."/>
            <person name="Walker S."/>
            <person name="Walsh C.T."/>
            <person name="Wieland B.L.C."/>
            <person name="Ilzarbe M."/>
            <person name="Galagan J."/>
            <person name="Nusbaum C."/>
            <person name="Birren B."/>
        </authorList>
    </citation>
    <scope>NUCLEOTIDE SEQUENCE [LARGE SCALE GENOMIC DNA]</scope>
    <source>
        <strain evidence="4">ATCC 14672 / DSM 40746 / JCM 4963 / KCTC 9882 / NRRL B-12104 / FH 1290</strain>
    </source>
</reference>
<protein>
    <submittedName>
        <fullName evidence="3">Predicted protein</fullName>
    </submittedName>
</protein>
<dbReference type="InterPro" id="IPR036291">
    <property type="entry name" value="NAD(P)-bd_dom_sf"/>
</dbReference>
<dbReference type="PANTHER" id="PTHR21363">
    <property type="entry name" value="PREPHENATE DEHYDROGENASE"/>
    <property type="match status" value="1"/>
</dbReference>
<evidence type="ECO:0000313" key="3">
    <source>
        <dbReference type="EMBL" id="EFE64810.2"/>
    </source>
</evidence>
<dbReference type="SUPFAM" id="SSF51735">
    <property type="entry name" value="NAD(P)-binding Rossmann-fold domains"/>
    <property type="match status" value="1"/>
</dbReference>
<dbReference type="eggNOG" id="COG0287">
    <property type="taxonomic scope" value="Bacteria"/>
</dbReference>
<dbReference type="GO" id="GO:0008977">
    <property type="term" value="F:prephenate dehydrogenase (NAD+) activity"/>
    <property type="evidence" value="ECO:0007669"/>
    <property type="project" value="TreeGrafter"/>
</dbReference>
<sequence length="320" mass="33964">MGRLLARMLPTLLEDGRLELGVQSRARRGDRLVRCLGRRVGRSRSRYPASIGTYVRQRGICPGPSVVFLAVPEQAALAALDVLESALAPHATVVETLSHKHRFLDAADRRLAPRALLSLNPLFHPSLGWADNAVTASVLRPDARCAQVLRLISATGARVVRLSHEEHDRHVTAVQAATHAALLAFTGALARLGVRAPTVADCAPPPTRALLALAARVLSADVETYWDIQAAGGEAVAARDAVAAALADLSERTTAPTGGEKAFRQLFEEVADWFGEGRATAADDAARMLQALIATGPPSPVGTAPPSHDTHTAHPPRRPS</sequence>
<dbReference type="GO" id="GO:0006571">
    <property type="term" value="P:tyrosine biosynthetic process"/>
    <property type="evidence" value="ECO:0007669"/>
    <property type="project" value="TreeGrafter"/>
</dbReference>
<dbReference type="Gene3D" id="1.10.3660.10">
    <property type="entry name" value="6-phosphogluconate dehydrogenase C-terminal like domain"/>
    <property type="match status" value="1"/>
</dbReference>
<dbReference type="InterPro" id="IPR008927">
    <property type="entry name" value="6-PGluconate_DH-like_C_sf"/>
</dbReference>
<evidence type="ECO:0000256" key="2">
    <source>
        <dbReference type="SAM" id="MobiDB-lite"/>
    </source>
</evidence>
<dbReference type="Proteomes" id="UP000003824">
    <property type="component" value="Unassembled WGS sequence"/>
</dbReference>
<proteinExistence type="predicted"/>
<evidence type="ECO:0000256" key="1">
    <source>
        <dbReference type="ARBA" id="ARBA00023002"/>
    </source>
</evidence>
<dbReference type="InterPro" id="IPR050812">
    <property type="entry name" value="Preph/Arog_dehydrog"/>
</dbReference>
<dbReference type="PANTHER" id="PTHR21363:SF0">
    <property type="entry name" value="PREPHENATE DEHYDROGENASE [NADP(+)]"/>
    <property type="match status" value="1"/>
</dbReference>
<gene>
    <name evidence="3" type="ORF">SSFG_00067</name>
</gene>
<feature type="region of interest" description="Disordered" evidence="2">
    <location>
        <begin position="295"/>
        <end position="320"/>
    </location>
</feature>